<feature type="compositionally biased region" description="Low complexity" evidence="5">
    <location>
        <begin position="39"/>
        <end position="53"/>
    </location>
</feature>
<feature type="domain" description="VASt" evidence="7">
    <location>
        <begin position="949"/>
        <end position="1121"/>
    </location>
</feature>
<feature type="region of interest" description="Disordered" evidence="5">
    <location>
        <begin position="494"/>
        <end position="546"/>
    </location>
</feature>
<dbReference type="InterPro" id="IPR042067">
    <property type="entry name" value="Sip3_PH"/>
</dbReference>
<dbReference type="PROSITE" id="PS51778">
    <property type="entry name" value="VAST"/>
    <property type="match status" value="1"/>
</dbReference>
<feature type="region of interest" description="Disordered" evidence="5">
    <location>
        <begin position="687"/>
        <end position="723"/>
    </location>
</feature>
<sequence>MNEPTIPPQAAFSYKHTSAPPPVTVTAPSTTIGTSFQAPSEKQQSIPQQPKPSAVSRASGPAIPVLLNEAALDSPTFRSTAVHFGDQLDGIERWLDSYTRSTTKVVHDFLALEDTINVYLSKMTPPTIATGPDSPVLDADYTLPALRRAGDGAREWWGGILSAVRKLEPVSVDPIRNFVGNELRVFREQRRTLEAVQKTFDATLARYVAQSKTKEPSALREDAFAVFETRKAYLKASMDYCQMAPQVRAGLDKLLVRVCADLFKEMRKGGGVVNNSLQAGWGEELERIRGWAREMEASEGVFKRELQLARRDIGESTLAQAKPSRELEDYSVSTVPYLGSKGPLSVQRKDQVAVISEKQGWLFLRVLTGKPVRANWTRRWYYCRDGIFGWLIQGPQGVLQGDEIGVLLCSARPAHQEERRFCFEIKTKTQTILLQAETQTQLVEWLEVFEVAKKKAIEASMGRDPNALVGGIDPAFVITPPSIPEFSARTVENLEEADGSDKQRNLPVPGPDANAAARSSFDVAIAPPRRSITTHLGREEGETGREHAARIMQKLDLHRKATFASSMDTMSASGTTGASLMASTASTPQGQQTPTLRLPTLLLDHQPGSLAPATLAKPPISTSLSKSAILASANMAATRPLGSGVLANYWGSSPYTAIYCPAVGAPPTPKPYANDPFIASMVPRTPTFEKPQPPPGGHRKTQSVGTTLTEPKVPEKAQSDALPANYPPELRAQYAQFRLVFPTAPAEEKPVLVFNAAWSSSPVEGKEDQGLSGNGRIFVTSDRMYFYGHQLGLVVAYTISLDSITEVTSAPGRDCDFIFLHLNQDMQDTTYSRVAIKVFLEDFSLLQSRLNLLIDDLQAAEPMDLSEIITTLANMERNQEDVLRSPSVESWEEISSNTPVDDGTPFGRPVSRRVGDLSGRYRSPRHGSKKPLQKFQLPAHPVMYEPEDMGPIVAERHFEISAKACFHVLFGDKSFIFPKLYFERRAKEIAQGPWELSDHGKMKRIFRFKVDYVDMLGRKKPGDVTDVQTIDIFNDHITYVVTHVKAPWHLPHSQSFKLVTKVVITHVAKSKCKLAIYTKTSWEKGAAAFAKNMVQRQALDDARKDGEELAEVATDQVRKLGVHSRTKRAIQVYGDVGGRNGEEVVFSPDEELSSKGENNNGGGVRPRTLGDMMWETGRSFMESAITSVMMWAFAAVRKVFGIMKANRVILVLLVVSLGYNLVSVSQGTSRWWMERRSEKFMQRLGVGPNLVMGKAIYLADLEEASRGSAVEGGVVIGRLAGSQCYDTFQAIVNSTNLDAPYQDAGAGFTSATTRAAARRLRRTRQRLGGYRHDLLVAMRVVNGIELEMMQSEWENWLEDENQRCERVARLLTHNAPKQLSQEEKDEAQKVLGGGDNNRKETLAKWHAEYCGSCEADHRALLVSSQRASLVR</sequence>
<protein>
    <recommendedName>
        <fullName evidence="10">PH domain-containing protein</fullName>
    </recommendedName>
</protein>
<dbReference type="PANTHER" id="PTHR14248">
    <property type="entry name" value="CYCLIN Y, ISOFORM A"/>
    <property type="match status" value="1"/>
</dbReference>
<dbReference type="CDD" id="cd07609">
    <property type="entry name" value="BAR_SIP3_fungi"/>
    <property type="match status" value="1"/>
</dbReference>
<gene>
    <name evidence="8" type="ORF">QBC36DRAFT_298269</name>
</gene>
<accession>A0AAN6WGG6</accession>
<evidence type="ECO:0000313" key="9">
    <source>
        <dbReference type="Proteomes" id="UP001302321"/>
    </source>
</evidence>
<comment type="caution">
    <text evidence="8">The sequence shown here is derived from an EMBL/GenBank/DDBJ whole genome shotgun (WGS) entry which is preliminary data.</text>
</comment>
<dbReference type="Pfam" id="PF00169">
    <property type="entry name" value="PH"/>
    <property type="match status" value="1"/>
</dbReference>
<feature type="region of interest" description="Disordered" evidence="5">
    <location>
        <begin position="1376"/>
        <end position="1397"/>
    </location>
</feature>
<feature type="region of interest" description="Disordered" evidence="5">
    <location>
        <begin position="1"/>
        <end position="58"/>
    </location>
</feature>
<dbReference type="InterPro" id="IPR027267">
    <property type="entry name" value="AH/BAR_dom_sf"/>
</dbReference>
<dbReference type="Proteomes" id="UP001302321">
    <property type="component" value="Unassembled WGS sequence"/>
</dbReference>
<dbReference type="GO" id="GO:0016020">
    <property type="term" value="C:membrane"/>
    <property type="evidence" value="ECO:0007669"/>
    <property type="project" value="UniProtKB-SubCell"/>
</dbReference>
<keyword evidence="9" id="KW-1185">Reference proteome</keyword>
<dbReference type="InterPro" id="IPR031968">
    <property type="entry name" value="VASt"/>
</dbReference>
<dbReference type="InterPro" id="IPR004148">
    <property type="entry name" value="BAR_dom"/>
</dbReference>
<dbReference type="InterPro" id="IPR011993">
    <property type="entry name" value="PH-like_dom_sf"/>
</dbReference>
<dbReference type="EMBL" id="MU866112">
    <property type="protein sequence ID" value="KAK4179672.1"/>
    <property type="molecule type" value="Genomic_DNA"/>
</dbReference>
<evidence type="ECO:0000256" key="4">
    <source>
        <dbReference type="ARBA" id="ARBA00023136"/>
    </source>
</evidence>
<feature type="compositionally biased region" description="Polar residues" evidence="5">
    <location>
        <begin position="569"/>
        <end position="586"/>
    </location>
</feature>
<dbReference type="InterPro" id="IPR001849">
    <property type="entry name" value="PH_domain"/>
</dbReference>
<keyword evidence="3" id="KW-1133">Transmembrane helix</keyword>
<dbReference type="SUPFAM" id="SSF103657">
    <property type="entry name" value="BAR/IMD domain-like"/>
    <property type="match status" value="1"/>
</dbReference>
<dbReference type="SMART" id="SM00233">
    <property type="entry name" value="PH"/>
    <property type="match status" value="1"/>
</dbReference>
<reference evidence="8" key="1">
    <citation type="journal article" date="2023" name="Mol. Phylogenet. Evol.">
        <title>Genome-scale phylogeny and comparative genomics of the fungal order Sordariales.</title>
        <authorList>
            <person name="Hensen N."/>
            <person name="Bonometti L."/>
            <person name="Westerberg I."/>
            <person name="Brannstrom I.O."/>
            <person name="Guillou S."/>
            <person name="Cros-Aarteil S."/>
            <person name="Calhoun S."/>
            <person name="Haridas S."/>
            <person name="Kuo A."/>
            <person name="Mondo S."/>
            <person name="Pangilinan J."/>
            <person name="Riley R."/>
            <person name="LaButti K."/>
            <person name="Andreopoulos B."/>
            <person name="Lipzen A."/>
            <person name="Chen C."/>
            <person name="Yan M."/>
            <person name="Daum C."/>
            <person name="Ng V."/>
            <person name="Clum A."/>
            <person name="Steindorff A."/>
            <person name="Ohm R.A."/>
            <person name="Martin F."/>
            <person name="Silar P."/>
            <person name="Natvig D.O."/>
            <person name="Lalanne C."/>
            <person name="Gautier V."/>
            <person name="Ament-Velasquez S.L."/>
            <person name="Kruys A."/>
            <person name="Hutchinson M.I."/>
            <person name="Powell A.J."/>
            <person name="Barry K."/>
            <person name="Miller A.N."/>
            <person name="Grigoriev I.V."/>
            <person name="Debuchy R."/>
            <person name="Gladieux P."/>
            <person name="Hiltunen Thoren M."/>
            <person name="Johannesson H."/>
        </authorList>
    </citation>
    <scope>NUCLEOTIDE SEQUENCE</scope>
    <source>
        <strain evidence="8">CBS 892.96</strain>
    </source>
</reference>
<evidence type="ECO:0000256" key="5">
    <source>
        <dbReference type="SAM" id="MobiDB-lite"/>
    </source>
</evidence>
<evidence type="ECO:0000259" key="7">
    <source>
        <dbReference type="PROSITE" id="PS51778"/>
    </source>
</evidence>
<dbReference type="SUPFAM" id="SSF50729">
    <property type="entry name" value="PH domain-like"/>
    <property type="match status" value="1"/>
</dbReference>
<evidence type="ECO:0000256" key="3">
    <source>
        <dbReference type="ARBA" id="ARBA00022989"/>
    </source>
</evidence>
<dbReference type="Pfam" id="PF16016">
    <property type="entry name" value="VASt"/>
    <property type="match status" value="1"/>
</dbReference>
<comment type="subcellular location">
    <subcellularLocation>
        <location evidence="1">Membrane</location>
    </subcellularLocation>
</comment>
<evidence type="ECO:0008006" key="10">
    <source>
        <dbReference type="Google" id="ProtNLM"/>
    </source>
</evidence>
<reference evidence="8" key="2">
    <citation type="submission" date="2023-05" db="EMBL/GenBank/DDBJ databases">
        <authorList>
            <consortium name="Lawrence Berkeley National Laboratory"/>
            <person name="Steindorff A."/>
            <person name="Hensen N."/>
            <person name="Bonometti L."/>
            <person name="Westerberg I."/>
            <person name="Brannstrom I.O."/>
            <person name="Guillou S."/>
            <person name="Cros-Aarteil S."/>
            <person name="Calhoun S."/>
            <person name="Haridas S."/>
            <person name="Kuo A."/>
            <person name="Mondo S."/>
            <person name="Pangilinan J."/>
            <person name="Riley R."/>
            <person name="Labutti K."/>
            <person name="Andreopoulos B."/>
            <person name="Lipzen A."/>
            <person name="Chen C."/>
            <person name="Yanf M."/>
            <person name="Daum C."/>
            <person name="Ng V."/>
            <person name="Clum A."/>
            <person name="Ohm R."/>
            <person name="Martin F."/>
            <person name="Silar P."/>
            <person name="Natvig D."/>
            <person name="Lalanne C."/>
            <person name="Gautier V."/>
            <person name="Ament-Velasquez S.L."/>
            <person name="Kruys A."/>
            <person name="Hutchinson M.I."/>
            <person name="Powell A.J."/>
            <person name="Barry K."/>
            <person name="Miller A.N."/>
            <person name="Grigoriev I.V."/>
            <person name="Debuchy R."/>
            <person name="Gladieux P."/>
            <person name="Thoren M.H."/>
            <person name="Johannesson H."/>
        </authorList>
    </citation>
    <scope>NUCLEOTIDE SEQUENCE</scope>
    <source>
        <strain evidence="8">CBS 892.96</strain>
    </source>
</reference>
<dbReference type="Gene3D" id="2.30.29.30">
    <property type="entry name" value="Pleckstrin-homology domain (PH domain)/Phosphotyrosine-binding domain (PTB)"/>
    <property type="match status" value="1"/>
</dbReference>
<feature type="domain" description="PH" evidence="6">
    <location>
        <begin position="355"/>
        <end position="454"/>
    </location>
</feature>
<proteinExistence type="predicted"/>
<dbReference type="Pfam" id="PF16746">
    <property type="entry name" value="BAR_3"/>
    <property type="match status" value="1"/>
</dbReference>
<organism evidence="8 9">
    <name type="scientific">Triangularia setosa</name>
    <dbReference type="NCBI Taxonomy" id="2587417"/>
    <lineage>
        <taxon>Eukaryota</taxon>
        <taxon>Fungi</taxon>
        <taxon>Dikarya</taxon>
        <taxon>Ascomycota</taxon>
        <taxon>Pezizomycotina</taxon>
        <taxon>Sordariomycetes</taxon>
        <taxon>Sordariomycetidae</taxon>
        <taxon>Sordariales</taxon>
        <taxon>Podosporaceae</taxon>
        <taxon>Triangularia</taxon>
    </lineage>
</organism>
<dbReference type="CDD" id="cd13280">
    <property type="entry name" value="PH_SIP3"/>
    <property type="match status" value="1"/>
</dbReference>
<keyword evidence="2" id="KW-0812">Transmembrane</keyword>
<evidence type="ECO:0000313" key="8">
    <source>
        <dbReference type="EMBL" id="KAK4179672.1"/>
    </source>
</evidence>
<name>A0AAN6WGG6_9PEZI</name>
<evidence type="ECO:0000256" key="2">
    <source>
        <dbReference type="ARBA" id="ARBA00022692"/>
    </source>
</evidence>
<dbReference type="PROSITE" id="PS50003">
    <property type="entry name" value="PH_DOMAIN"/>
    <property type="match status" value="1"/>
</dbReference>
<dbReference type="GO" id="GO:0005737">
    <property type="term" value="C:cytoplasm"/>
    <property type="evidence" value="ECO:0007669"/>
    <property type="project" value="InterPro"/>
</dbReference>
<feature type="region of interest" description="Disordered" evidence="5">
    <location>
        <begin position="569"/>
        <end position="592"/>
    </location>
</feature>
<dbReference type="Gene3D" id="1.20.1270.60">
    <property type="entry name" value="Arfaptin homology (AH) domain/BAR domain"/>
    <property type="match status" value="1"/>
</dbReference>
<keyword evidence="4" id="KW-0472">Membrane</keyword>
<evidence type="ECO:0000256" key="1">
    <source>
        <dbReference type="ARBA" id="ARBA00004370"/>
    </source>
</evidence>
<dbReference type="InterPro" id="IPR039463">
    <property type="entry name" value="Sip3/Lam1_BAR"/>
</dbReference>
<evidence type="ECO:0000259" key="6">
    <source>
        <dbReference type="PROSITE" id="PS50003"/>
    </source>
</evidence>
<feature type="compositionally biased region" description="Basic and acidic residues" evidence="5">
    <location>
        <begin position="536"/>
        <end position="546"/>
    </location>
</feature>